<evidence type="ECO:0000313" key="7">
    <source>
        <dbReference type="Proteomes" id="UP000049855"/>
    </source>
</evidence>
<evidence type="ECO:0000256" key="1">
    <source>
        <dbReference type="ARBA" id="ARBA00004776"/>
    </source>
</evidence>
<dbReference type="SUPFAM" id="SSF53448">
    <property type="entry name" value="Nucleotide-diphospho-sugar transferases"/>
    <property type="match status" value="1"/>
</dbReference>
<feature type="domain" description="Glycosyltransferase 2-like" evidence="5">
    <location>
        <begin position="4"/>
        <end position="170"/>
    </location>
</feature>
<name>A0A0U1KV55_9FIRM</name>
<dbReference type="InterPro" id="IPR011990">
    <property type="entry name" value="TPR-like_helical_dom_sf"/>
</dbReference>
<evidence type="ECO:0000259" key="5">
    <source>
        <dbReference type="Pfam" id="PF00535"/>
    </source>
</evidence>
<dbReference type="SUPFAM" id="SSF48452">
    <property type="entry name" value="TPR-like"/>
    <property type="match status" value="1"/>
</dbReference>
<dbReference type="Gene3D" id="3.40.50.150">
    <property type="entry name" value="Vaccinia Virus protein VP39"/>
    <property type="match status" value="1"/>
</dbReference>
<dbReference type="InterPro" id="IPR029063">
    <property type="entry name" value="SAM-dependent_MTases_sf"/>
</dbReference>
<comment type="similarity">
    <text evidence="2">Belongs to the glycosyltransferase 2 family.</text>
</comment>
<comment type="pathway">
    <text evidence="1">Cell wall biogenesis; cell wall polysaccharide biosynthesis.</text>
</comment>
<keyword evidence="4 6" id="KW-0808">Transferase</keyword>
<dbReference type="GO" id="GO:0016757">
    <property type="term" value="F:glycosyltransferase activity"/>
    <property type="evidence" value="ECO:0007669"/>
    <property type="project" value="UniProtKB-KW"/>
</dbReference>
<evidence type="ECO:0000256" key="3">
    <source>
        <dbReference type="ARBA" id="ARBA00022676"/>
    </source>
</evidence>
<dbReference type="PANTHER" id="PTHR43179">
    <property type="entry name" value="RHAMNOSYLTRANSFERASE WBBL"/>
    <property type="match status" value="1"/>
</dbReference>
<dbReference type="SUPFAM" id="SSF53335">
    <property type="entry name" value="S-adenosyl-L-methionine-dependent methyltransferases"/>
    <property type="match status" value="1"/>
</dbReference>
<dbReference type="InterPro" id="IPR029044">
    <property type="entry name" value="Nucleotide-diphossugar_trans"/>
</dbReference>
<dbReference type="Proteomes" id="UP000049855">
    <property type="component" value="Unassembled WGS sequence"/>
</dbReference>
<evidence type="ECO:0000313" key="6">
    <source>
        <dbReference type="EMBL" id="CQR71216.1"/>
    </source>
</evidence>
<accession>A0A0U1KV55</accession>
<dbReference type="Pfam" id="PF00535">
    <property type="entry name" value="Glycos_transf_2"/>
    <property type="match status" value="1"/>
</dbReference>
<evidence type="ECO:0000256" key="2">
    <source>
        <dbReference type="ARBA" id="ARBA00006739"/>
    </source>
</evidence>
<dbReference type="CDD" id="cd04186">
    <property type="entry name" value="GT_2_like_c"/>
    <property type="match status" value="1"/>
</dbReference>
<dbReference type="InterPro" id="IPR001173">
    <property type="entry name" value="Glyco_trans_2-like"/>
</dbReference>
<dbReference type="EMBL" id="CTRP01000003">
    <property type="protein sequence ID" value="CQR71216.1"/>
    <property type="molecule type" value="Genomic_DNA"/>
</dbReference>
<dbReference type="CDD" id="cd02440">
    <property type="entry name" value="AdoMet_MTases"/>
    <property type="match status" value="1"/>
</dbReference>
<dbReference type="Gene3D" id="3.90.550.10">
    <property type="entry name" value="Spore Coat Polysaccharide Biosynthesis Protein SpsA, Chain A"/>
    <property type="match status" value="1"/>
</dbReference>
<keyword evidence="7" id="KW-1185">Reference proteome</keyword>
<evidence type="ECO:0000256" key="4">
    <source>
        <dbReference type="ARBA" id="ARBA00022679"/>
    </source>
</evidence>
<dbReference type="AlphaFoldDB" id="A0A0U1KV55"/>
<protein>
    <submittedName>
        <fullName evidence="6">Glycosyltransferase</fullName>
    </submittedName>
</protein>
<dbReference type="Pfam" id="PF13489">
    <property type="entry name" value="Methyltransf_23"/>
    <property type="match status" value="1"/>
</dbReference>
<keyword evidence="3" id="KW-0328">Glycosyltransferase</keyword>
<dbReference type="PANTHER" id="PTHR43179:SF12">
    <property type="entry name" value="GALACTOFURANOSYLTRANSFERASE GLFT2"/>
    <property type="match status" value="1"/>
</dbReference>
<gene>
    <name evidence="6" type="ORF">SpAn4DRAFT_2194</name>
</gene>
<sequence length="588" mass="67091">MKTSIVILTFNQLEYTKKCIDSIRQYTKKNEYEIIIVDNNSTDGTNSWLKEQHDIKTIFNKENVGFPKGCNQGIAVSTGDNILLLNNDVIVTSNWLDNLVQCLYSQNEIGAVGPITNNVSNYQAISVNYHSETEMQLFAETVNKFNPKLWEERLKLVGFCLLIKRSVLEQVGLLDEQFSPGNFEDDDLSYRIRLAGFRLILCKDTFIHHFGSVSFKQDNSRYAALLKENGNKFADKWGFDSSYFSLIRFEVAALADSPEDIPLTILEVGCACGGTLLHLKNKYKKASLYGIEINKAAARSAALFAEVSDQNIEELELAYPQNFFDYILLTDVLEHLQNPWMALTTFKQYLKPYGKLLVSIPNVMHFSVIKKMLQGCWTYEAAGILDKTPLHFFTLYEIDKTFKELGYCVQEYRMTTSPETEQDSDFIKKVTQLMGDPNLAQQYRANQYIFAAKLKPPISLVFLLRRIEHDIDKAQTLNTLMEFIESGVFSTNDIIQVTENDMVKKEELLQTIAVCCYEHKLTESALTLLENAYQRDKQDPITAYHLACILSKTGKTEVALGLLNQLKQKDAKILELIAKIKEVLHESK</sequence>
<reference evidence="7" key="1">
    <citation type="submission" date="2015-03" db="EMBL/GenBank/DDBJ databases">
        <authorList>
            <person name="Nijsse Bart"/>
        </authorList>
    </citation>
    <scope>NUCLEOTIDE SEQUENCE [LARGE SCALE GENOMIC DNA]</scope>
</reference>
<dbReference type="Gene3D" id="1.25.40.10">
    <property type="entry name" value="Tetratricopeptide repeat domain"/>
    <property type="match status" value="1"/>
</dbReference>
<dbReference type="RefSeq" id="WP_021167766.1">
    <property type="nucleotide sequence ID" value="NZ_CTRP01000003.1"/>
</dbReference>
<organism evidence="6 7">
    <name type="scientific">Sporomusa ovata</name>
    <dbReference type="NCBI Taxonomy" id="2378"/>
    <lineage>
        <taxon>Bacteria</taxon>
        <taxon>Bacillati</taxon>
        <taxon>Bacillota</taxon>
        <taxon>Negativicutes</taxon>
        <taxon>Selenomonadales</taxon>
        <taxon>Sporomusaceae</taxon>
        <taxon>Sporomusa</taxon>
    </lineage>
</organism>
<proteinExistence type="inferred from homology"/>